<accession>A0A8X6WLP9</accession>
<keyword evidence="2" id="KW-1185">Reference proteome</keyword>
<reference evidence="1" key="1">
    <citation type="submission" date="2020-08" db="EMBL/GenBank/DDBJ databases">
        <title>Multicomponent nature underlies the extraordinary mechanical properties of spider dragline silk.</title>
        <authorList>
            <person name="Kono N."/>
            <person name="Nakamura H."/>
            <person name="Mori M."/>
            <person name="Yoshida Y."/>
            <person name="Ohtoshi R."/>
            <person name="Malay A.D."/>
            <person name="Moran D.A.P."/>
            <person name="Tomita M."/>
            <person name="Numata K."/>
            <person name="Arakawa K."/>
        </authorList>
    </citation>
    <scope>NUCLEOTIDE SEQUENCE</scope>
</reference>
<comment type="caution">
    <text evidence="1">The sequence shown here is derived from an EMBL/GenBank/DDBJ whole genome shotgun (WGS) entry which is preliminary data.</text>
</comment>
<evidence type="ECO:0000313" key="2">
    <source>
        <dbReference type="Proteomes" id="UP000886998"/>
    </source>
</evidence>
<protein>
    <submittedName>
        <fullName evidence="1">Uncharacterized protein</fullName>
    </submittedName>
</protein>
<dbReference type="AlphaFoldDB" id="A0A8X6WLP9"/>
<organism evidence="1 2">
    <name type="scientific">Trichonephila inaurata madagascariensis</name>
    <dbReference type="NCBI Taxonomy" id="2747483"/>
    <lineage>
        <taxon>Eukaryota</taxon>
        <taxon>Metazoa</taxon>
        <taxon>Ecdysozoa</taxon>
        <taxon>Arthropoda</taxon>
        <taxon>Chelicerata</taxon>
        <taxon>Arachnida</taxon>
        <taxon>Araneae</taxon>
        <taxon>Araneomorphae</taxon>
        <taxon>Entelegynae</taxon>
        <taxon>Araneoidea</taxon>
        <taxon>Nephilidae</taxon>
        <taxon>Trichonephila</taxon>
        <taxon>Trichonephila inaurata</taxon>
    </lineage>
</organism>
<gene>
    <name evidence="1" type="ORF">TNIN_277011</name>
</gene>
<name>A0A8X6WLP9_9ARAC</name>
<proteinExistence type="predicted"/>
<evidence type="ECO:0000313" key="1">
    <source>
        <dbReference type="EMBL" id="GFY37483.1"/>
    </source>
</evidence>
<dbReference type="Proteomes" id="UP000886998">
    <property type="component" value="Unassembled WGS sequence"/>
</dbReference>
<sequence length="155" mass="17680">MRSCDWMISDQSERDIRRTLTVQLVSELLLLGDGSRRIQRGDEVGQRLDAGQAFVEGAFERYQGHCSDRTSGVLIKPSWLSTFLCEPVELLIIRDYSFMRSCDWMISDQSERDIRRTLTVQLVSELLLLGDGSRRIQRGDEVGHRLDAGQAFVEG</sequence>
<dbReference type="EMBL" id="BMAV01000317">
    <property type="protein sequence ID" value="GFY37483.1"/>
    <property type="molecule type" value="Genomic_DNA"/>
</dbReference>